<dbReference type="Proteomes" id="UP000294894">
    <property type="component" value="Chromosome"/>
</dbReference>
<name>A0A4P7GIX5_9ACTN</name>
<organism evidence="3 4">
    <name type="scientific">Nocardioides euryhalodurans</name>
    <dbReference type="NCBI Taxonomy" id="2518370"/>
    <lineage>
        <taxon>Bacteria</taxon>
        <taxon>Bacillati</taxon>
        <taxon>Actinomycetota</taxon>
        <taxon>Actinomycetes</taxon>
        <taxon>Propionibacteriales</taxon>
        <taxon>Nocardioidaceae</taxon>
        <taxon>Nocardioides</taxon>
    </lineage>
</organism>
<dbReference type="KEGG" id="noy:EXE57_04265"/>
<feature type="compositionally biased region" description="Acidic residues" evidence="1">
    <location>
        <begin position="75"/>
        <end position="92"/>
    </location>
</feature>
<evidence type="ECO:0000313" key="4">
    <source>
        <dbReference type="Proteomes" id="UP000294894"/>
    </source>
</evidence>
<reference evidence="3 4" key="1">
    <citation type="submission" date="2019-03" db="EMBL/GenBank/DDBJ databases">
        <title>Three New Species of Nocardioides, Nocardioides euryhalodurans sp. nov., Nocardioides seonyuensis sp. nov. and Nocardioides eburneoflavus sp. nov., Iolated from Soil.</title>
        <authorList>
            <person name="Roh S.G."/>
            <person name="Lee C."/>
            <person name="Kim M.-K."/>
            <person name="Kim S.B."/>
        </authorList>
    </citation>
    <scope>NUCLEOTIDE SEQUENCE [LARGE SCALE GENOMIC DNA]</scope>
    <source>
        <strain evidence="3 4">MMS17-SY117</strain>
    </source>
</reference>
<dbReference type="RefSeq" id="WP_135074319.1">
    <property type="nucleotide sequence ID" value="NZ_CP038267.1"/>
</dbReference>
<gene>
    <name evidence="3" type="ORF">EXE57_04265</name>
</gene>
<feature type="signal peptide" evidence="2">
    <location>
        <begin position="1"/>
        <end position="26"/>
    </location>
</feature>
<feature type="compositionally biased region" description="Acidic residues" evidence="1">
    <location>
        <begin position="111"/>
        <end position="138"/>
    </location>
</feature>
<feature type="chain" id="PRO_5020357710" evidence="2">
    <location>
        <begin position="27"/>
        <end position="138"/>
    </location>
</feature>
<accession>A0A4P7GIX5</accession>
<evidence type="ECO:0000256" key="2">
    <source>
        <dbReference type="SAM" id="SignalP"/>
    </source>
</evidence>
<feature type="compositionally biased region" description="Basic and acidic residues" evidence="1">
    <location>
        <begin position="57"/>
        <end position="74"/>
    </location>
</feature>
<keyword evidence="4" id="KW-1185">Reference proteome</keyword>
<evidence type="ECO:0000313" key="3">
    <source>
        <dbReference type="EMBL" id="QBR91571.1"/>
    </source>
</evidence>
<dbReference type="AlphaFoldDB" id="A0A4P7GIX5"/>
<keyword evidence="2" id="KW-0732">Signal</keyword>
<feature type="region of interest" description="Disordered" evidence="1">
    <location>
        <begin position="28"/>
        <end position="138"/>
    </location>
</feature>
<dbReference type="EMBL" id="CP038267">
    <property type="protein sequence ID" value="QBR91571.1"/>
    <property type="molecule type" value="Genomic_DNA"/>
</dbReference>
<evidence type="ECO:0000256" key="1">
    <source>
        <dbReference type="SAM" id="MobiDB-lite"/>
    </source>
</evidence>
<sequence>MSATTKTLLAAALTLPLVAFVAGVLASPAEVEDDRSRPVIIGRVSDDSGVRSPGPDGGRDDRDDRTAREDRDDRRDDDDDGPTGDDGSEDPPEAPATEPFTVVTPAPRDLDGDDDGGDDDDDDGDAGGDDTDDESGDD</sequence>
<protein>
    <submittedName>
        <fullName evidence="3">Uncharacterized protein</fullName>
    </submittedName>
</protein>
<proteinExistence type="predicted"/>